<name>A0A1A9V218_GLOAU</name>
<sequence>MYIEVSLKNTDRNNKGNQQFRIIKFCIHCIWINVRIKRNEYNKVLCYGARPGVPHDLMGARQLAANYAVEKSLSLDEISAVQHVCSWLATGYGFDGFAFTHTC</sequence>
<dbReference type="EnsemblMetazoa" id="GAUT023292-RA">
    <property type="protein sequence ID" value="GAUT023292-PA"/>
    <property type="gene ID" value="GAUT023292"/>
</dbReference>
<dbReference type="Proteomes" id="UP000078200">
    <property type="component" value="Unassembled WGS sequence"/>
</dbReference>
<accession>A0A1A9V218</accession>
<proteinExistence type="predicted"/>
<dbReference type="VEuPathDB" id="VectorBase:GAUT023292"/>
<reference evidence="1" key="1">
    <citation type="submission" date="2020-05" db="UniProtKB">
        <authorList>
            <consortium name="EnsemblMetazoa"/>
        </authorList>
    </citation>
    <scope>IDENTIFICATION</scope>
    <source>
        <strain evidence="1">TTRI</strain>
    </source>
</reference>
<evidence type="ECO:0000313" key="2">
    <source>
        <dbReference type="Proteomes" id="UP000078200"/>
    </source>
</evidence>
<evidence type="ECO:0000313" key="1">
    <source>
        <dbReference type="EnsemblMetazoa" id="GAUT023292-PA"/>
    </source>
</evidence>
<dbReference type="AlphaFoldDB" id="A0A1A9V218"/>
<protein>
    <submittedName>
        <fullName evidence="1">Uncharacterized protein</fullName>
    </submittedName>
</protein>
<keyword evidence="2" id="KW-1185">Reference proteome</keyword>
<organism evidence="1 2">
    <name type="scientific">Glossina austeni</name>
    <name type="common">Savannah tsetse fly</name>
    <dbReference type="NCBI Taxonomy" id="7395"/>
    <lineage>
        <taxon>Eukaryota</taxon>
        <taxon>Metazoa</taxon>
        <taxon>Ecdysozoa</taxon>
        <taxon>Arthropoda</taxon>
        <taxon>Hexapoda</taxon>
        <taxon>Insecta</taxon>
        <taxon>Pterygota</taxon>
        <taxon>Neoptera</taxon>
        <taxon>Endopterygota</taxon>
        <taxon>Diptera</taxon>
        <taxon>Brachycera</taxon>
        <taxon>Muscomorpha</taxon>
        <taxon>Hippoboscoidea</taxon>
        <taxon>Glossinidae</taxon>
        <taxon>Glossina</taxon>
    </lineage>
</organism>